<reference evidence="1" key="1">
    <citation type="submission" date="2014-09" db="EMBL/GenBank/DDBJ databases">
        <title>G. arboreum L. cv. AKA8401 A2 genome assembly version 1.0.</title>
        <authorList>
            <person name="Mudge J."/>
            <person name="Ramaraj T."/>
            <person name="Lindquist I.E."/>
            <person name="Bharti A.K."/>
            <person name="Sundararajan A."/>
            <person name="Cameron C.T."/>
            <person name="Woodward J.E."/>
            <person name="May G.D."/>
            <person name="Brubaker C."/>
            <person name="Broadhvest J."/>
            <person name="Wilkins T.A."/>
        </authorList>
    </citation>
    <scope>NUCLEOTIDE SEQUENCE</scope>
</reference>
<name>A0A0B0P8K1_GOSAR</name>
<organism evidence="1 3">
    <name type="scientific">Gossypium arboreum</name>
    <name type="common">Tree cotton</name>
    <name type="synonym">Gossypium nanking</name>
    <dbReference type="NCBI Taxonomy" id="29729"/>
    <lineage>
        <taxon>Eukaryota</taxon>
        <taxon>Viridiplantae</taxon>
        <taxon>Streptophyta</taxon>
        <taxon>Embryophyta</taxon>
        <taxon>Tracheophyta</taxon>
        <taxon>Spermatophyta</taxon>
        <taxon>Magnoliopsida</taxon>
        <taxon>eudicotyledons</taxon>
        <taxon>Gunneridae</taxon>
        <taxon>Pentapetalae</taxon>
        <taxon>rosids</taxon>
        <taxon>malvids</taxon>
        <taxon>Malvales</taxon>
        <taxon>Malvaceae</taxon>
        <taxon>Malvoideae</taxon>
        <taxon>Gossypium</taxon>
    </lineage>
</organism>
<reference evidence="3" key="2">
    <citation type="submission" date="2014-09" db="EMBL/GenBank/DDBJ databases">
        <authorList>
            <person name="Mudge J."/>
            <person name="Ramaraj T."/>
            <person name="Lindquist I.E."/>
            <person name="Bharti A.K."/>
            <person name="Sundararajan A."/>
            <person name="Cameron C.T."/>
            <person name="Woodward J.E."/>
            <person name="May G.D."/>
            <person name="Brubaker C."/>
            <person name="Broadhvest J."/>
            <person name="Wilkins T.A."/>
        </authorList>
    </citation>
    <scope>NUCLEOTIDE SEQUENCE</scope>
    <source>
        <strain evidence="3">cv. AKA8401</strain>
    </source>
</reference>
<evidence type="ECO:0000313" key="2">
    <source>
        <dbReference type="EMBL" id="KHG28479.1"/>
    </source>
</evidence>
<evidence type="ECO:0000313" key="3">
    <source>
        <dbReference type="Proteomes" id="UP000032142"/>
    </source>
</evidence>
<protein>
    <submittedName>
        <fullName evidence="1">Uncharacterized protein</fullName>
    </submittedName>
</protein>
<dbReference type="EMBL" id="KN445102">
    <property type="protein sequence ID" value="KHG28479.1"/>
    <property type="molecule type" value="Genomic_DNA"/>
</dbReference>
<sequence length="10" mass="1147">MFNLPSLVLN</sequence>
<keyword evidence="3" id="KW-1185">Reference proteome</keyword>
<dbReference type="Proteomes" id="UP000032142">
    <property type="component" value="Unassembled WGS sequence"/>
</dbReference>
<evidence type="ECO:0000313" key="1">
    <source>
        <dbReference type="EMBL" id="KHG20444.1"/>
    </source>
</evidence>
<dbReference type="EMBL" id="KN415728">
    <property type="protein sequence ID" value="KHG20444.1"/>
    <property type="molecule type" value="Genomic_DNA"/>
</dbReference>
<accession>A0A0B0P8K1</accession>
<gene>
    <name evidence="2" type="ORF">F383_12792</name>
    <name evidence="1" type="ORF">F383_26068</name>
</gene>
<proteinExistence type="predicted"/>